<feature type="region of interest" description="Disordered" evidence="7">
    <location>
        <begin position="446"/>
        <end position="473"/>
    </location>
</feature>
<feature type="compositionally biased region" description="Basic and acidic residues" evidence="7">
    <location>
        <begin position="393"/>
        <end position="407"/>
    </location>
</feature>
<gene>
    <name evidence="10" type="primary">LOC106165120</name>
</gene>
<sequence>MSNIYIQEPPTNGKVLLVTTVGDIDIELWSRECPKTCRNFIQLCMEGYYDGTIFHRVVPGFIVQGGDPTGTGEGGESVYGKPFKDEFHQRLQFKRRGLVAMANAGKNDNGSQFFFTLEATPELHNKHTIFGKVAGNTIYNMLKLAETETDQNERPLYPHKILKTEILSNPYDDILPRSLPKRAKKEEEKDVQKKKSKSKATKNFKLLSFGEEAEEDEQEVEMASKEIKSKSKSMHDFDDPTLSAVTVIDKEEDSSSGKRKSISDDESNSNTETDKEHGSKDKIMKKLKKETKVEIEHQEEPEVEKKTSRSEELRKEVRELKKQLLEAKQRKEKESHPNNKDENTDKKAEDPALVEFKQERQKYKERKKTQPKKGAGREEQTLALLAKFQNKLHEAISMDKTKSKSSIEGEEEEDDDNDDSDISWLGHKLEFEDKSGKVLDANVDDSERYEIFDPRNPMNKRRREASKQNMKGK</sequence>
<feature type="compositionally biased region" description="Basic and acidic residues" evidence="7">
    <location>
        <begin position="272"/>
        <end position="362"/>
    </location>
</feature>
<keyword evidence="10" id="KW-0413">Isomerase</keyword>
<dbReference type="InterPro" id="IPR020892">
    <property type="entry name" value="Cyclophilin-type_PPIase_CS"/>
</dbReference>
<dbReference type="AlphaFoldDB" id="A0A1S3ILA7"/>
<feature type="region of interest" description="Disordered" evidence="7">
    <location>
        <begin position="173"/>
        <end position="381"/>
    </location>
</feature>
<dbReference type="Gene3D" id="2.40.100.10">
    <property type="entry name" value="Cyclophilin-like"/>
    <property type="match status" value="1"/>
</dbReference>
<dbReference type="KEGG" id="lak:106165120"/>
<dbReference type="OrthoDB" id="442970at2759"/>
<dbReference type="InterPro" id="IPR029000">
    <property type="entry name" value="Cyclophilin-like_dom_sf"/>
</dbReference>
<dbReference type="PROSITE" id="PS00170">
    <property type="entry name" value="CSA_PPIASE_1"/>
    <property type="match status" value="1"/>
</dbReference>
<name>A0A1S3ILA7_LINAN</name>
<dbReference type="GO" id="GO:0003755">
    <property type="term" value="F:peptidyl-prolyl cis-trans isomerase activity"/>
    <property type="evidence" value="ECO:0007669"/>
    <property type="project" value="InterPro"/>
</dbReference>
<feature type="domain" description="PPIase cyclophilin-type" evidence="8">
    <location>
        <begin position="19"/>
        <end position="166"/>
    </location>
</feature>
<keyword evidence="3" id="KW-0539">Nucleus</keyword>
<proteinExistence type="inferred from homology"/>
<protein>
    <recommendedName>
        <fullName evidence="4">Spliceosome-associated protein CWC27 homolog</fullName>
    </recommendedName>
    <alternativeName>
        <fullName evidence="5">Probable inactive peptidyl-prolyl cis-trans isomerase CWC27 homolog</fullName>
    </alternativeName>
</protein>
<dbReference type="CDD" id="cd01925">
    <property type="entry name" value="cyclophilin_CeCYP16-like"/>
    <property type="match status" value="1"/>
</dbReference>
<evidence type="ECO:0000256" key="7">
    <source>
        <dbReference type="SAM" id="MobiDB-lite"/>
    </source>
</evidence>
<feature type="compositionally biased region" description="Basic and acidic residues" evidence="7">
    <location>
        <begin position="184"/>
        <end position="193"/>
    </location>
</feature>
<dbReference type="InParanoid" id="A0A1S3ILA7"/>
<evidence type="ECO:0000256" key="2">
    <source>
        <dbReference type="ARBA" id="ARBA00007365"/>
    </source>
</evidence>
<dbReference type="PANTHER" id="PTHR45625">
    <property type="entry name" value="PEPTIDYL-PROLYL CIS-TRANS ISOMERASE-RELATED"/>
    <property type="match status" value="1"/>
</dbReference>
<evidence type="ECO:0000313" key="9">
    <source>
        <dbReference type="Proteomes" id="UP000085678"/>
    </source>
</evidence>
<dbReference type="Proteomes" id="UP000085678">
    <property type="component" value="Unplaced"/>
</dbReference>
<dbReference type="InterPro" id="IPR002130">
    <property type="entry name" value="Cyclophilin-type_PPIase_dom"/>
</dbReference>
<feature type="region of interest" description="Disordered" evidence="7">
    <location>
        <begin position="393"/>
        <end position="424"/>
    </location>
</feature>
<comment type="subunit">
    <text evidence="6">Part of the activated spliceosome B/catalytic step 1 spliceosome, one of the forms of the spliceosome which has a well-formed active site but still cannot catalyze the branching reaction and is composed at least of 52 proteins, the U2, U5 and U6 snRNAs and the pre-mRNA. Recruited during early steps of activated spliceosome B maturation, it is probably one of the first proteins released from this complex as he matures to the spliceosome C complex. Component of the minor spliceosome, which splices U12-type introns.</text>
</comment>
<dbReference type="STRING" id="7574.A0A1S3ILA7"/>
<evidence type="ECO:0000256" key="6">
    <source>
        <dbReference type="ARBA" id="ARBA00046368"/>
    </source>
</evidence>
<dbReference type="PROSITE" id="PS50072">
    <property type="entry name" value="CSA_PPIASE_2"/>
    <property type="match status" value="1"/>
</dbReference>
<evidence type="ECO:0000313" key="10">
    <source>
        <dbReference type="RefSeq" id="XP_013398671.1"/>
    </source>
</evidence>
<comment type="subcellular location">
    <subcellularLocation>
        <location evidence="1">Nucleus</location>
    </subcellularLocation>
</comment>
<feature type="compositionally biased region" description="Acidic residues" evidence="7">
    <location>
        <begin position="408"/>
        <end position="421"/>
    </location>
</feature>
<reference evidence="10" key="1">
    <citation type="submission" date="2025-08" db="UniProtKB">
        <authorList>
            <consortium name="RefSeq"/>
        </authorList>
    </citation>
    <scope>IDENTIFICATION</scope>
    <source>
        <tissue evidence="10">Gonads</tissue>
    </source>
</reference>
<dbReference type="PANTHER" id="PTHR45625:SF6">
    <property type="entry name" value="SPLICEOSOME-ASSOCIATED PROTEIN CWC27 HOMOLOG"/>
    <property type="match status" value="1"/>
</dbReference>
<organism evidence="9 10">
    <name type="scientific">Lingula anatina</name>
    <name type="common">Brachiopod</name>
    <name type="synonym">Lingula unguis</name>
    <dbReference type="NCBI Taxonomy" id="7574"/>
    <lineage>
        <taxon>Eukaryota</taxon>
        <taxon>Metazoa</taxon>
        <taxon>Spiralia</taxon>
        <taxon>Lophotrochozoa</taxon>
        <taxon>Brachiopoda</taxon>
        <taxon>Linguliformea</taxon>
        <taxon>Lingulata</taxon>
        <taxon>Lingulida</taxon>
        <taxon>Linguloidea</taxon>
        <taxon>Lingulidae</taxon>
        <taxon>Lingula</taxon>
    </lineage>
</organism>
<feature type="compositionally biased region" description="Basic residues" evidence="7">
    <location>
        <begin position="458"/>
        <end position="473"/>
    </location>
</feature>
<dbReference type="InterPro" id="IPR044666">
    <property type="entry name" value="Cyclophilin_A-like"/>
</dbReference>
<evidence type="ECO:0000256" key="3">
    <source>
        <dbReference type="ARBA" id="ARBA00023242"/>
    </source>
</evidence>
<dbReference type="GO" id="GO:0006457">
    <property type="term" value="P:protein folding"/>
    <property type="evidence" value="ECO:0007669"/>
    <property type="project" value="InterPro"/>
</dbReference>
<dbReference type="RefSeq" id="XP_013398671.1">
    <property type="nucleotide sequence ID" value="XM_013543217.2"/>
</dbReference>
<dbReference type="FunFam" id="2.40.100.10:FF:000007">
    <property type="entry name" value="Peptidyl-prolyl cis-trans isomerase CWC27 homolog"/>
    <property type="match status" value="1"/>
</dbReference>
<accession>A0A1S3ILA7</accession>
<comment type="similarity">
    <text evidence="2">Belongs to the cyclophilin-type PPIase family.</text>
</comment>
<dbReference type="GeneID" id="106165120"/>
<dbReference type="PRINTS" id="PR00153">
    <property type="entry name" value="CSAPPISMRASE"/>
</dbReference>
<evidence type="ECO:0000256" key="4">
    <source>
        <dbReference type="ARBA" id="ARBA00040027"/>
    </source>
</evidence>
<dbReference type="OMA" id="DDWYDVY"/>
<feature type="compositionally biased region" description="Acidic residues" evidence="7">
    <location>
        <begin position="211"/>
        <end position="220"/>
    </location>
</feature>
<evidence type="ECO:0000259" key="8">
    <source>
        <dbReference type="PROSITE" id="PS50072"/>
    </source>
</evidence>
<dbReference type="Pfam" id="PF00160">
    <property type="entry name" value="Pro_isomerase"/>
    <property type="match status" value="1"/>
</dbReference>
<dbReference type="GO" id="GO:0071013">
    <property type="term" value="C:catalytic step 2 spliceosome"/>
    <property type="evidence" value="ECO:0007669"/>
    <property type="project" value="TreeGrafter"/>
</dbReference>
<evidence type="ECO:0000256" key="5">
    <source>
        <dbReference type="ARBA" id="ARBA00042090"/>
    </source>
</evidence>
<feature type="compositionally biased region" description="Basic and acidic residues" evidence="7">
    <location>
        <begin position="222"/>
        <end position="238"/>
    </location>
</feature>
<dbReference type="FunCoup" id="A0A1S3ILA7">
    <property type="interactions" value="1076"/>
</dbReference>
<keyword evidence="9" id="KW-1185">Reference proteome</keyword>
<dbReference type="SUPFAM" id="SSF50891">
    <property type="entry name" value="Cyclophilin-like"/>
    <property type="match status" value="1"/>
</dbReference>
<evidence type="ECO:0000256" key="1">
    <source>
        <dbReference type="ARBA" id="ARBA00004123"/>
    </source>
</evidence>